<dbReference type="Proteomes" id="UP000531561">
    <property type="component" value="Unassembled WGS sequence"/>
</dbReference>
<comment type="caution">
    <text evidence="1">The sequence shown here is derived from an EMBL/GenBank/DDBJ whole genome shotgun (WGS) entry which is preliminary data.</text>
</comment>
<dbReference type="OrthoDB" id="3561363at2759"/>
<dbReference type="AlphaFoldDB" id="A0A8H6ELZ5"/>
<keyword evidence="1" id="KW-0378">Hydrolase</keyword>
<accession>A0A8H6ELZ5</accession>
<keyword evidence="1" id="KW-0067">ATP-binding</keyword>
<dbReference type="EMBL" id="JABFCT010000003">
    <property type="protein sequence ID" value="KAF5877049.1"/>
    <property type="molecule type" value="Genomic_DNA"/>
</dbReference>
<dbReference type="GO" id="GO:0004386">
    <property type="term" value="F:helicase activity"/>
    <property type="evidence" value="ECO:0007669"/>
    <property type="project" value="UniProtKB-KW"/>
</dbReference>
<evidence type="ECO:0000313" key="1">
    <source>
        <dbReference type="EMBL" id="KAF5877049.1"/>
    </source>
</evidence>
<dbReference type="RefSeq" id="XP_037195995.1">
    <property type="nucleotide sequence ID" value="XM_037331841.1"/>
</dbReference>
<organism evidence="1 2">
    <name type="scientific">Botrytis fragariae</name>
    <dbReference type="NCBI Taxonomy" id="1964551"/>
    <lineage>
        <taxon>Eukaryota</taxon>
        <taxon>Fungi</taxon>
        <taxon>Dikarya</taxon>
        <taxon>Ascomycota</taxon>
        <taxon>Pezizomycotina</taxon>
        <taxon>Leotiomycetes</taxon>
        <taxon>Helotiales</taxon>
        <taxon>Sclerotiniaceae</taxon>
        <taxon>Botrytis</taxon>
    </lineage>
</organism>
<keyword evidence="1" id="KW-0347">Helicase</keyword>
<proteinExistence type="predicted"/>
<keyword evidence="1" id="KW-0547">Nucleotide-binding</keyword>
<evidence type="ECO:0000313" key="2">
    <source>
        <dbReference type="Proteomes" id="UP000531561"/>
    </source>
</evidence>
<dbReference type="GeneID" id="59255533"/>
<reference evidence="1 2" key="1">
    <citation type="journal article" date="2020" name="Phytopathology">
        <title>A high-quality genome resource of Botrytis fragariae, a new and rapidly spreading fungal pathogen causing strawberry gray mold in the U.S.A.</title>
        <authorList>
            <person name="Wu Y."/>
            <person name="Saski C.A."/>
            <person name="Schnabel G."/>
            <person name="Xiao S."/>
            <person name="Hu M."/>
        </authorList>
    </citation>
    <scope>NUCLEOTIDE SEQUENCE [LARGE SCALE GENOMIC DNA]</scope>
    <source>
        <strain evidence="1 2">BVB16</strain>
    </source>
</reference>
<gene>
    <name evidence="1" type="ORF">Bfra_001410</name>
</gene>
<keyword evidence="2" id="KW-1185">Reference proteome</keyword>
<name>A0A8H6ELZ5_9HELO</name>
<sequence>MCLLGDATGLVKTVTICEVWWMIIRKVPEEPLKPAPPKPKMLDVLPELIEQRRNGSEVSVYIDHGDERKSRPGTHKKIAGKLTLVVVITTLVTLRNRHGSSALKTFRLAKKSFAGKQATNDSQWEFNLAGLLECDIVDEAMY</sequence>
<protein>
    <submittedName>
        <fullName evidence="1">Putative dna repair helicase protein</fullName>
    </submittedName>
</protein>